<feature type="compositionally biased region" description="Low complexity" evidence="1">
    <location>
        <begin position="21"/>
        <end position="42"/>
    </location>
</feature>
<dbReference type="Proteomes" id="UP000010433">
    <property type="component" value="Unassembled WGS sequence"/>
</dbReference>
<reference evidence="3 4" key="1">
    <citation type="submission" date="2012-05" db="EMBL/GenBank/DDBJ databases">
        <authorList>
            <person name="Weinstock G."/>
            <person name="Sodergren E."/>
            <person name="Lobos E.A."/>
            <person name="Fulton L."/>
            <person name="Fulton R."/>
            <person name="Courtney L."/>
            <person name="Fronick C."/>
            <person name="O'Laughlin M."/>
            <person name="Godfrey J."/>
            <person name="Wilson R.M."/>
            <person name="Miner T."/>
            <person name="Farmer C."/>
            <person name="Delehaunty K."/>
            <person name="Cordes M."/>
            <person name="Minx P."/>
            <person name="Tomlinson C."/>
            <person name="Chen J."/>
            <person name="Wollam A."/>
            <person name="Pepin K.H."/>
            <person name="Bhonagiri V."/>
            <person name="Zhang X."/>
            <person name="Suruliraj S."/>
            <person name="Warren W."/>
            <person name="Mitreva M."/>
            <person name="Mardis E.R."/>
            <person name="Wilson R.K."/>
        </authorList>
    </citation>
    <scope>NUCLEOTIDE SEQUENCE [LARGE SCALE GENOMIC DNA]</scope>
    <source>
        <strain evidence="3 4">F0055</strain>
    </source>
</reference>
<name>L1N8L2_9BACT</name>
<evidence type="ECO:0000256" key="2">
    <source>
        <dbReference type="SAM" id="Phobius"/>
    </source>
</evidence>
<keyword evidence="4" id="KW-1185">Reference proteome</keyword>
<keyword evidence="2" id="KW-0472">Membrane</keyword>
<dbReference type="STRING" id="1127699.HMPREF9151_01552"/>
<gene>
    <name evidence="3" type="ORF">HMPREF9151_01552</name>
</gene>
<keyword evidence="2" id="KW-0812">Transmembrane</keyword>
<keyword evidence="2" id="KW-1133">Transmembrane helix</keyword>
<sequence>MANTELSSTPAQQQNTPFTSTGTTNVQTGEQTTTGTNHTSTPPANPIPPINSNKKKLSILIVSLVVALLAGAVWFYFYTNTGSDREREAYEYALNCNDSVVLQSYLDNYKDAAPERRAKITDLLNKLKQADMEWTNAVVSGSKTSLELYIQQYPNSIHKAEAIHKIDSIDWALASSTNTLEAYKSYIAKHPNGEHIDEANTNMNTEKAKTITPKEKEMIGLVFRNFFQSINARDEEALLSSVSDYMTTFLSKTGAGKSDVIAFLNKLYKDNITSMHWRTNNDFKITKREIGTDEYEYSVDFSALQKVEYDDGTSDKETKYRIKAKVSPDEKITELNMVKVIE</sequence>
<protein>
    <submittedName>
        <fullName evidence="3">Uncharacterized protein</fullName>
    </submittedName>
</protein>
<evidence type="ECO:0000313" key="3">
    <source>
        <dbReference type="EMBL" id="EKX99717.1"/>
    </source>
</evidence>
<proteinExistence type="predicted"/>
<accession>L1N8L2</accession>
<dbReference type="PATRIC" id="fig|1127699.3.peg.1430"/>
<dbReference type="EMBL" id="AMEP01000097">
    <property type="protein sequence ID" value="EKX99717.1"/>
    <property type="molecule type" value="Genomic_DNA"/>
</dbReference>
<evidence type="ECO:0000256" key="1">
    <source>
        <dbReference type="SAM" id="MobiDB-lite"/>
    </source>
</evidence>
<evidence type="ECO:0000313" key="4">
    <source>
        <dbReference type="Proteomes" id="UP000010433"/>
    </source>
</evidence>
<dbReference type="AlphaFoldDB" id="L1N8L2"/>
<feature type="region of interest" description="Disordered" evidence="1">
    <location>
        <begin position="1"/>
        <end position="49"/>
    </location>
</feature>
<feature type="transmembrane region" description="Helical" evidence="2">
    <location>
        <begin position="57"/>
        <end position="77"/>
    </location>
</feature>
<dbReference type="HOGENOM" id="CLU_056169_0_0_10"/>
<organism evidence="3 4">
    <name type="scientific">Hoylesella saccharolytica F0055</name>
    <dbReference type="NCBI Taxonomy" id="1127699"/>
    <lineage>
        <taxon>Bacteria</taxon>
        <taxon>Pseudomonadati</taxon>
        <taxon>Bacteroidota</taxon>
        <taxon>Bacteroidia</taxon>
        <taxon>Bacteroidales</taxon>
        <taxon>Prevotellaceae</taxon>
        <taxon>Hoylesella</taxon>
    </lineage>
</organism>
<feature type="compositionally biased region" description="Polar residues" evidence="1">
    <location>
        <begin position="1"/>
        <end position="20"/>
    </location>
</feature>
<comment type="caution">
    <text evidence="3">The sequence shown here is derived from an EMBL/GenBank/DDBJ whole genome shotgun (WGS) entry which is preliminary data.</text>
</comment>